<feature type="domain" description="HTH luxR-type" evidence="4">
    <location>
        <begin position="17"/>
        <end position="82"/>
    </location>
</feature>
<dbReference type="PROSITE" id="PS50043">
    <property type="entry name" value="HTH_LUXR_2"/>
    <property type="match status" value="1"/>
</dbReference>
<dbReference type="EMBL" id="LWLV01000811">
    <property type="protein sequence ID" value="OTA41089.1"/>
    <property type="molecule type" value="Genomic_DNA"/>
</dbReference>
<accession>A0A1Y2T457</accession>
<dbReference type="EMBL" id="PIUK01000022">
    <property type="protein sequence ID" value="MBY6275372.1"/>
    <property type="molecule type" value="Genomic_DNA"/>
</dbReference>
<dbReference type="PRINTS" id="PR00038">
    <property type="entry name" value="HTHLUXR"/>
</dbReference>
<dbReference type="InterPro" id="IPR043128">
    <property type="entry name" value="Rev_trsase/Diguanyl_cyclase"/>
</dbReference>
<name>A0A1Y2T457_SYMTR</name>
<protein>
    <submittedName>
        <fullName evidence="5">LuxR family transcriptional regulator</fullName>
    </submittedName>
</protein>
<proteinExistence type="predicted"/>
<dbReference type="Gene3D" id="1.10.10.10">
    <property type="entry name" value="Winged helix-like DNA-binding domain superfamily/Winged helix DNA-binding domain"/>
    <property type="match status" value="1"/>
</dbReference>
<dbReference type="Pfam" id="PF00196">
    <property type="entry name" value="GerE"/>
    <property type="match status" value="1"/>
</dbReference>
<dbReference type="Proteomes" id="UP000194267">
    <property type="component" value="Unassembled WGS sequence"/>
</dbReference>
<evidence type="ECO:0000256" key="1">
    <source>
        <dbReference type="ARBA" id="ARBA00023015"/>
    </source>
</evidence>
<sequence>MGIQEAEKTSVAVYSLERIWGAHLSQRELEVGRLLVSGRSTQEIAAALFISENTVKTHLRNLYRKTRTRSRVELYRALMEAASAPARIGTVAEDLPAEFQRIFADLHQDQAEGMNATVVLLHLEFFQSGLATRVPGTILTDLLATSIRSRDHLLPWRDDLYLLLLPGSDRTAAVEVADRLVRKVQRWAQRKRLMMRAAVGAAAIAEGAGTAPSVVQLAVQRLRHVDYID</sequence>
<evidence type="ECO:0000256" key="2">
    <source>
        <dbReference type="ARBA" id="ARBA00023125"/>
    </source>
</evidence>
<reference evidence="6" key="1">
    <citation type="submission" date="2016-04" db="EMBL/GenBank/DDBJ databases">
        <authorList>
            <person name="Evans L.H."/>
            <person name="Alamgir A."/>
            <person name="Owens N."/>
            <person name="Weber N.D."/>
            <person name="Virtaneva K."/>
            <person name="Barbian K."/>
            <person name="Babar A."/>
            <person name="Rosenke K."/>
        </authorList>
    </citation>
    <scope>NUCLEOTIDE SEQUENCE [LARGE SCALE GENOMIC DNA]</scope>
    <source>
        <strain evidence="6">G2</strain>
    </source>
</reference>
<dbReference type="Proteomes" id="UP000732377">
    <property type="component" value="Unassembled WGS sequence"/>
</dbReference>
<dbReference type="GO" id="GO:0006355">
    <property type="term" value="P:regulation of DNA-templated transcription"/>
    <property type="evidence" value="ECO:0007669"/>
    <property type="project" value="InterPro"/>
</dbReference>
<dbReference type="InterPro" id="IPR029787">
    <property type="entry name" value="Nucleotide_cyclase"/>
</dbReference>
<dbReference type="InterPro" id="IPR016032">
    <property type="entry name" value="Sig_transdc_resp-reg_C-effctor"/>
</dbReference>
<dbReference type="SUPFAM" id="SSF46894">
    <property type="entry name" value="C-terminal effector domain of the bipartite response regulators"/>
    <property type="match status" value="1"/>
</dbReference>
<evidence type="ECO:0000259" key="4">
    <source>
        <dbReference type="PROSITE" id="PS50043"/>
    </source>
</evidence>
<dbReference type="InterPro" id="IPR036388">
    <property type="entry name" value="WH-like_DNA-bd_sf"/>
</dbReference>
<dbReference type="RefSeq" id="WP_011195308.1">
    <property type="nucleotide sequence ID" value="NZ_JACSIR010000042.1"/>
</dbReference>
<dbReference type="PROSITE" id="PS00622">
    <property type="entry name" value="HTH_LUXR_1"/>
    <property type="match status" value="1"/>
</dbReference>
<dbReference type="CDD" id="cd06170">
    <property type="entry name" value="LuxR_C_like"/>
    <property type="match status" value="1"/>
</dbReference>
<dbReference type="InterPro" id="IPR000792">
    <property type="entry name" value="Tscrpt_reg_LuxR_C"/>
</dbReference>
<reference evidence="5" key="3">
    <citation type="submission" date="2017-11" db="EMBL/GenBank/DDBJ databases">
        <title>Three new genomes from thermophilic consortium.</title>
        <authorList>
            <person name="Quaggio R."/>
            <person name="Amgarten D."/>
            <person name="Setubal J.C."/>
        </authorList>
    </citation>
    <scope>NUCLEOTIDE SEQUENCE</scope>
    <source>
        <strain evidence="5">ZCTH01-B2</strain>
    </source>
</reference>
<keyword evidence="1" id="KW-0805">Transcription regulation</keyword>
<dbReference type="SMART" id="SM00421">
    <property type="entry name" value="HTH_LUXR"/>
    <property type="match status" value="1"/>
</dbReference>
<keyword evidence="2" id="KW-0238">DNA-binding</keyword>
<keyword evidence="3" id="KW-0804">Transcription</keyword>
<organism evidence="6 7">
    <name type="scientific">Symbiobacterium thermophilum</name>
    <dbReference type="NCBI Taxonomy" id="2734"/>
    <lineage>
        <taxon>Bacteria</taxon>
        <taxon>Bacillati</taxon>
        <taxon>Bacillota</taxon>
        <taxon>Clostridia</taxon>
        <taxon>Eubacteriales</taxon>
        <taxon>Symbiobacteriaceae</taxon>
        <taxon>Symbiobacterium</taxon>
    </lineage>
</organism>
<dbReference type="GO" id="GO:0003677">
    <property type="term" value="F:DNA binding"/>
    <property type="evidence" value="ECO:0007669"/>
    <property type="project" value="UniProtKB-KW"/>
</dbReference>
<dbReference type="PANTHER" id="PTHR44688">
    <property type="entry name" value="DNA-BINDING TRANSCRIPTIONAL ACTIVATOR DEVR_DOSR"/>
    <property type="match status" value="1"/>
</dbReference>
<gene>
    <name evidence="6" type="ORF">A6D92_10080</name>
    <name evidence="5" type="ORF">CWE10_04005</name>
</gene>
<evidence type="ECO:0000313" key="6">
    <source>
        <dbReference type="EMBL" id="OTA41089.1"/>
    </source>
</evidence>
<evidence type="ECO:0000256" key="3">
    <source>
        <dbReference type="ARBA" id="ARBA00023163"/>
    </source>
</evidence>
<evidence type="ECO:0000313" key="5">
    <source>
        <dbReference type="EMBL" id="MBY6275372.1"/>
    </source>
</evidence>
<comment type="caution">
    <text evidence="6">The sequence shown here is derived from an EMBL/GenBank/DDBJ whole genome shotgun (WGS) entry which is preliminary data.</text>
</comment>
<dbReference type="Gene3D" id="3.30.70.270">
    <property type="match status" value="1"/>
</dbReference>
<evidence type="ECO:0000313" key="7">
    <source>
        <dbReference type="Proteomes" id="UP000194267"/>
    </source>
</evidence>
<dbReference type="PANTHER" id="PTHR44688:SF16">
    <property type="entry name" value="DNA-BINDING TRANSCRIPTIONAL ACTIVATOR DEVR_DOSR"/>
    <property type="match status" value="1"/>
</dbReference>
<dbReference type="SUPFAM" id="SSF55073">
    <property type="entry name" value="Nucleotide cyclase"/>
    <property type="match status" value="1"/>
</dbReference>
<dbReference type="AlphaFoldDB" id="A0A1Y2T457"/>
<reference evidence="7" key="2">
    <citation type="submission" date="2016-04" db="EMBL/GenBank/DDBJ databases">
        <authorList>
            <person name="Antunes L.P."/>
            <person name="Martins L.F."/>
            <person name="Pereira R.V."/>
            <person name="Thomas A.M."/>
            <person name="Barbosa D."/>
            <person name="Nascimento L."/>
            <person name="Silva G.M."/>
            <person name="Condomitti G.W."/>
            <person name="Digiampietri L.A."/>
            <person name="Lombardi K.C."/>
            <person name="Ramos P.L."/>
            <person name="Quaggio R.B."/>
            <person name="Oliveira J.C."/>
            <person name="Pascon R.C."/>
            <person name="Cruz J.B."/>
            <person name="Silva A.M."/>
            <person name="Setubal J.C."/>
        </authorList>
    </citation>
    <scope>NUCLEOTIDE SEQUENCE [LARGE SCALE GENOMIC DNA]</scope>
</reference>